<comment type="caution">
    <text evidence="1">The sequence shown here is derived from an EMBL/GenBank/DDBJ whole genome shotgun (WGS) entry which is preliminary data.</text>
</comment>
<name>A0ABT7P805_MYCIT</name>
<accession>A0ABT7P805</accession>
<dbReference type="Proteomes" id="UP001529272">
    <property type="component" value="Unassembled WGS sequence"/>
</dbReference>
<proteinExistence type="predicted"/>
<dbReference type="RefSeq" id="WP_139315480.1">
    <property type="nucleotide sequence ID" value="NZ_CP012885.2"/>
</dbReference>
<evidence type="ECO:0000313" key="1">
    <source>
        <dbReference type="EMBL" id="MDM3929421.1"/>
    </source>
</evidence>
<keyword evidence="2" id="KW-1185">Reference proteome</keyword>
<sequence>MEHLIKEVVMPVSMHSARGAAIGAVGAGVIAGAALFGALPSAQAAPASLPAVADVADATFDVSPATSAYLPNRAGPLNVIAAGRHHWWHWHHHWWHWH</sequence>
<dbReference type="EMBL" id="JASZZX010000036">
    <property type="protein sequence ID" value="MDM3929421.1"/>
    <property type="molecule type" value="Genomic_DNA"/>
</dbReference>
<protein>
    <recommendedName>
        <fullName evidence="3">Secreted protein</fullName>
    </recommendedName>
</protein>
<organism evidence="1 2">
    <name type="scientific">Mycobacterium intracellulare subsp. chimaera</name>
    <dbReference type="NCBI Taxonomy" id="222805"/>
    <lineage>
        <taxon>Bacteria</taxon>
        <taxon>Bacillati</taxon>
        <taxon>Actinomycetota</taxon>
        <taxon>Actinomycetes</taxon>
        <taxon>Mycobacteriales</taxon>
        <taxon>Mycobacteriaceae</taxon>
        <taxon>Mycobacterium</taxon>
        <taxon>Mycobacterium avium complex (MAC)</taxon>
    </lineage>
</organism>
<reference evidence="1 2" key="2">
    <citation type="submission" date="2023-06" db="EMBL/GenBank/DDBJ databases">
        <title>Itaconate inhibition of nontuberculous mycobacteria.</title>
        <authorList>
            <person name="Breen P."/>
            <person name="Zimbric M."/>
            <person name="Caverly L."/>
        </authorList>
    </citation>
    <scope>NUCLEOTIDE SEQUENCE [LARGE SCALE GENOMIC DNA]</scope>
    <source>
        <strain evidence="1 2">FLAC1071</strain>
    </source>
</reference>
<evidence type="ECO:0008006" key="3">
    <source>
        <dbReference type="Google" id="ProtNLM"/>
    </source>
</evidence>
<evidence type="ECO:0000313" key="2">
    <source>
        <dbReference type="Proteomes" id="UP001529272"/>
    </source>
</evidence>
<gene>
    <name evidence="1" type="ORF">QRB35_25930</name>
</gene>
<reference evidence="2" key="1">
    <citation type="submission" date="2023-06" db="EMBL/GenBank/DDBJ databases">
        <title>Itaconate inhibition of nontuberculous mycobacteria.</title>
        <authorList>
            <person name="Spilker T."/>
        </authorList>
    </citation>
    <scope>NUCLEOTIDE SEQUENCE [LARGE SCALE GENOMIC DNA]</scope>
    <source>
        <strain evidence="2">FLAC1071</strain>
    </source>
</reference>